<dbReference type="AlphaFoldDB" id="A0A0C3Q3I6"/>
<dbReference type="HOGENOM" id="CLU_083225_0_0_1"/>
<gene>
    <name evidence="2" type="ORF">M407DRAFT_27199</name>
</gene>
<dbReference type="OrthoDB" id="10068793at2759"/>
<evidence type="ECO:0000259" key="1">
    <source>
        <dbReference type="Pfam" id="PF13600"/>
    </source>
</evidence>
<sequence length="204" mass="22142">MTGSTTISIDANEFPVSSVVVFRTQAEVTRSFPIALQAGNNDLEIKGLPSAIQQDSLRIQGVGKGVTLLDHATSSTPSARFGLNEPAKVKELRASKKAAEAELKILAAQADVLLGYSNSMTAEHVKPEAFMEFMAVFGKAGVQNVDAVKQKEKEIEEIDAQIKKELEASRTSSERNEHLRLTIISVVLNSETELKVAELRITYG</sequence>
<evidence type="ECO:0000313" key="3">
    <source>
        <dbReference type="Proteomes" id="UP000054248"/>
    </source>
</evidence>
<dbReference type="Pfam" id="PF13600">
    <property type="entry name" value="DUF4140"/>
    <property type="match status" value="1"/>
</dbReference>
<accession>A0A0C3Q3I6</accession>
<proteinExistence type="predicted"/>
<organism evidence="2 3">
    <name type="scientific">Tulasnella calospora MUT 4182</name>
    <dbReference type="NCBI Taxonomy" id="1051891"/>
    <lineage>
        <taxon>Eukaryota</taxon>
        <taxon>Fungi</taxon>
        <taxon>Dikarya</taxon>
        <taxon>Basidiomycota</taxon>
        <taxon>Agaricomycotina</taxon>
        <taxon>Agaricomycetes</taxon>
        <taxon>Cantharellales</taxon>
        <taxon>Tulasnellaceae</taxon>
        <taxon>Tulasnella</taxon>
    </lineage>
</organism>
<dbReference type="InterPro" id="IPR011935">
    <property type="entry name" value="CHP02231"/>
</dbReference>
<dbReference type="PANTHER" id="PTHR31005:SF8">
    <property type="entry name" value="DUF4139 DOMAIN-CONTAINING PROTEIN"/>
    <property type="match status" value="1"/>
</dbReference>
<reference evidence="3" key="2">
    <citation type="submission" date="2015-01" db="EMBL/GenBank/DDBJ databases">
        <title>Evolutionary Origins and Diversification of the Mycorrhizal Mutualists.</title>
        <authorList>
            <consortium name="DOE Joint Genome Institute"/>
            <consortium name="Mycorrhizal Genomics Consortium"/>
            <person name="Kohler A."/>
            <person name="Kuo A."/>
            <person name="Nagy L.G."/>
            <person name="Floudas D."/>
            <person name="Copeland A."/>
            <person name="Barry K.W."/>
            <person name="Cichocki N."/>
            <person name="Veneault-Fourrey C."/>
            <person name="LaButti K."/>
            <person name="Lindquist E.A."/>
            <person name="Lipzen A."/>
            <person name="Lundell T."/>
            <person name="Morin E."/>
            <person name="Murat C."/>
            <person name="Riley R."/>
            <person name="Ohm R."/>
            <person name="Sun H."/>
            <person name="Tunlid A."/>
            <person name="Henrissat B."/>
            <person name="Grigoriev I.V."/>
            <person name="Hibbett D.S."/>
            <person name="Martin F."/>
        </authorList>
    </citation>
    <scope>NUCLEOTIDE SEQUENCE [LARGE SCALE GENOMIC DNA]</scope>
    <source>
        <strain evidence="3">MUT 4182</strain>
    </source>
</reference>
<dbReference type="STRING" id="1051891.A0A0C3Q3I6"/>
<dbReference type="PANTHER" id="PTHR31005">
    <property type="entry name" value="DUF4139 DOMAIN-CONTAINING PROTEIN"/>
    <property type="match status" value="1"/>
</dbReference>
<name>A0A0C3Q3I6_9AGAM</name>
<reference evidence="2 3" key="1">
    <citation type="submission" date="2014-04" db="EMBL/GenBank/DDBJ databases">
        <authorList>
            <consortium name="DOE Joint Genome Institute"/>
            <person name="Kuo A."/>
            <person name="Girlanda M."/>
            <person name="Perotto S."/>
            <person name="Kohler A."/>
            <person name="Nagy L.G."/>
            <person name="Floudas D."/>
            <person name="Copeland A."/>
            <person name="Barry K.W."/>
            <person name="Cichocki N."/>
            <person name="Veneault-Fourrey C."/>
            <person name="LaButti K."/>
            <person name="Lindquist E.A."/>
            <person name="Lipzen A."/>
            <person name="Lundell T."/>
            <person name="Morin E."/>
            <person name="Murat C."/>
            <person name="Sun H."/>
            <person name="Tunlid A."/>
            <person name="Henrissat B."/>
            <person name="Grigoriev I.V."/>
            <person name="Hibbett D.S."/>
            <person name="Martin F."/>
            <person name="Nordberg H.P."/>
            <person name="Cantor M.N."/>
            <person name="Hua S.X."/>
        </authorList>
    </citation>
    <scope>NUCLEOTIDE SEQUENCE [LARGE SCALE GENOMIC DNA]</scope>
    <source>
        <strain evidence="2 3">MUT 4182</strain>
    </source>
</reference>
<dbReference type="EMBL" id="KN823088">
    <property type="protein sequence ID" value="KIO23280.1"/>
    <property type="molecule type" value="Genomic_DNA"/>
</dbReference>
<evidence type="ECO:0000313" key="2">
    <source>
        <dbReference type="EMBL" id="KIO23280.1"/>
    </source>
</evidence>
<feature type="non-terminal residue" evidence="2">
    <location>
        <position position="204"/>
    </location>
</feature>
<protein>
    <recommendedName>
        <fullName evidence="1">DUF4140 domain-containing protein</fullName>
    </recommendedName>
</protein>
<dbReference type="Proteomes" id="UP000054248">
    <property type="component" value="Unassembled WGS sequence"/>
</dbReference>
<keyword evidence="3" id="KW-1185">Reference proteome</keyword>
<feature type="domain" description="DUF4140" evidence="1">
    <location>
        <begin position="19"/>
        <end position="113"/>
    </location>
</feature>
<dbReference type="InterPro" id="IPR025554">
    <property type="entry name" value="DUF4140"/>
</dbReference>